<dbReference type="GO" id="GO:0003677">
    <property type="term" value="F:DNA binding"/>
    <property type="evidence" value="ECO:0007669"/>
    <property type="project" value="UniProtKB-KW"/>
</dbReference>
<keyword evidence="1" id="KW-0238">DNA-binding</keyword>
<dbReference type="AlphaFoldDB" id="A0A5M6CFB9"/>
<proteinExistence type="predicted"/>
<dbReference type="PANTHER" id="PTHR30204:SF15">
    <property type="entry name" value="BLL5018 PROTEIN"/>
    <property type="match status" value="1"/>
</dbReference>
<dbReference type="SMART" id="SM00422">
    <property type="entry name" value="HTH_MERR"/>
    <property type="match status" value="1"/>
</dbReference>
<reference evidence="3 4" key="1">
    <citation type="submission" date="2019-09" db="EMBL/GenBank/DDBJ databases">
        <title>Genome sequence and assembly of Taibaiella sp.</title>
        <authorList>
            <person name="Chhetri G."/>
        </authorList>
    </citation>
    <scope>NUCLEOTIDE SEQUENCE [LARGE SCALE GENOMIC DNA]</scope>
    <source>
        <strain evidence="3 4">KVB11</strain>
    </source>
</reference>
<protein>
    <submittedName>
        <fullName evidence="3">MerR family transcriptional regulator</fullName>
    </submittedName>
</protein>
<evidence type="ECO:0000313" key="3">
    <source>
        <dbReference type="EMBL" id="KAA5533831.1"/>
    </source>
</evidence>
<dbReference type="PROSITE" id="PS50937">
    <property type="entry name" value="HTH_MERR_2"/>
    <property type="match status" value="1"/>
</dbReference>
<dbReference type="InterPro" id="IPR009061">
    <property type="entry name" value="DNA-bd_dom_put_sf"/>
</dbReference>
<dbReference type="SUPFAM" id="SSF46955">
    <property type="entry name" value="Putative DNA-binding domain"/>
    <property type="match status" value="1"/>
</dbReference>
<evidence type="ECO:0000256" key="1">
    <source>
        <dbReference type="ARBA" id="ARBA00023125"/>
    </source>
</evidence>
<dbReference type="CDD" id="cd04765">
    <property type="entry name" value="HTH_MlrA-like_sg2"/>
    <property type="match status" value="1"/>
</dbReference>
<dbReference type="InterPro" id="IPR047057">
    <property type="entry name" value="MerR_fam"/>
</dbReference>
<comment type="caution">
    <text evidence="3">The sequence shown here is derived from an EMBL/GenBank/DDBJ whole genome shotgun (WGS) entry which is preliminary data.</text>
</comment>
<dbReference type="Proteomes" id="UP000323632">
    <property type="component" value="Unassembled WGS sequence"/>
</dbReference>
<keyword evidence="4" id="KW-1185">Reference proteome</keyword>
<gene>
    <name evidence="3" type="ORF">F0919_12515</name>
</gene>
<accession>A0A5M6CFB9</accession>
<dbReference type="EMBL" id="VWSH01000003">
    <property type="protein sequence ID" value="KAA5533831.1"/>
    <property type="molecule type" value="Genomic_DNA"/>
</dbReference>
<dbReference type="GO" id="GO:0003700">
    <property type="term" value="F:DNA-binding transcription factor activity"/>
    <property type="evidence" value="ECO:0007669"/>
    <property type="project" value="InterPro"/>
</dbReference>
<dbReference type="PANTHER" id="PTHR30204">
    <property type="entry name" value="REDOX-CYCLING DRUG-SENSING TRANSCRIPTIONAL ACTIVATOR SOXR"/>
    <property type="match status" value="1"/>
</dbReference>
<dbReference type="Gene3D" id="1.10.1660.10">
    <property type="match status" value="1"/>
</dbReference>
<evidence type="ECO:0000313" key="4">
    <source>
        <dbReference type="Proteomes" id="UP000323632"/>
    </source>
</evidence>
<organism evidence="3 4">
    <name type="scientific">Taibaiella lutea</name>
    <dbReference type="NCBI Taxonomy" id="2608001"/>
    <lineage>
        <taxon>Bacteria</taxon>
        <taxon>Pseudomonadati</taxon>
        <taxon>Bacteroidota</taxon>
        <taxon>Chitinophagia</taxon>
        <taxon>Chitinophagales</taxon>
        <taxon>Chitinophagaceae</taxon>
        <taxon>Taibaiella</taxon>
    </lineage>
</organism>
<dbReference type="Pfam" id="PF13411">
    <property type="entry name" value="MerR_1"/>
    <property type="match status" value="1"/>
</dbReference>
<dbReference type="InterPro" id="IPR000551">
    <property type="entry name" value="MerR-type_HTH_dom"/>
</dbReference>
<name>A0A5M6CFB9_9BACT</name>
<sequence>MQKNYAFDLNNATVINKELPKETTTPVAENNDDEDIVEDEVFEEVAPLPEWNLDKKYYTIGEVAQLFAVNTSHIRFWTNEFKLKPRTTRKGDRLYSPKDIAELRLIHHLVKEKKHTIKGAREKLKAEKTGVNNKLDLKESLLELKNTLLKIREQL</sequence>
<feature type="domain" description="HTH merR-type" evidence="2">
    <location>
        <begin position="57"/>
        <end position="109"/>
    </location>
</feature>
<evidence type="ECO:0000259" key="2">
    <source>
        <dbReference type="PROSITE" id="PS50937"/>
    </source>
</evidence>